<evidence type="ECO:0000256" key="6">
    <source>
        <dbReference type="ARBA" id="ARBA00022679"/>
    </source>
</evidence>
<dbReference type="CDD" id="cd00211">
    <property type="entry name" value="PTS_IIA_fru"/>
    <property type="match status" value="1"/>
</dbReference>
<organism evidence="13 14">
    <name type="scientific">Frondihabitans australicus</name>
    <dbReference type="NCBI Taxonomy" id="386892"/>
    <lineage>
        <taxon>Bacteria</taxon>
        <taxon>Bacillati</taxon>
        <taxon>Actinomycetota</taxon>
        <taxon>Actinomycetes</taxon>
        <taxon>Micrococcales</taxon>
        <taxon>Microbacteriaceae</taxon>
        <taxon>Frondihabitans</taxon>
    </lineage>
</organism>
<dbReference type="InterPro" id="IPR050893">
    <property type="entry name" value="Sugar_PTS"/>
</dbReference>
<evidence type="ECO:0000313" key="14">
    <source>
        <dbReference type="Proteomes" id="UP000280008"/>
    </source>
</evidence>
<comment type="function">
    <text evidence="1">The phosphoenolpyruvate-dependent sugar phosphotransferase system (sugar PTS), a major carbohydrate active transport system, catalyzes the phosphorylation of incoming sugar substrates concomitantly with their translocation across the cell membrane. The enzyme II CmtAB PTS system is involved in D-mannitol transport.</text>
</comment>
<evidence type="ECO:0000259" key="12">
    <source>
        <dbReference type="PROSITE" id="PS51094"/>
    </source>
</evidence>
<keyword evidence="7" id="KW-0598">Phosphotransferase system</keyword>
<dbReference type="Pfam" id="PF00359">
    <property type="entry name" value="PTS_EIIA_2"/>
    <property type="match status" value="1"/>
</dbReference>
<name>A0A495IB12_9MICO</name>
<dbReference type="GO" id="GO:0009401">
    <property type="term" value="P:phosphoenolpyruvate-dependent sugar phosphotransferase system"/>
    <property type="evidence" value="ECO:0007669"/>
    <property type="project" value="UniProtKB-KW"/>
</dbReference>
<protein>
    <recommendedName>
        <fullName evidence="2">Mannitol-specific phosphotransferase enzyme IIA component</fullName>
    </recommendedName>
    <alternativeName>
        <fullName evidence="10">EIIA</fullName>
    </alternativeName>
    <alternativeName>
        <fullName evidence="11">EIII</fullName>
    </alternativeName>
    <alternativeName>
        <fullName evidence="9">PTS system mannitol-specific EIIA component</fullName>
    </alternativeName>
</protein>
<keyword evidence="8" id="KW-0418">Kinase</keyword>
<evidence type="ECO:0000256" key="5">
    <source>
        <dbReference type="ARBA" id="ARBA00022597"/>
    </source>
</evidence>
<dbReference type="PROSITE" id="PS51094">
    <property type="entry name" value="PTS_EIIA_TYPE_2"/>
    <property type="match status" value="1"/>
</dbReference>
<dbReference type="InterPro" id="IPR002178">
    <property type="entry name" value="PTS_EIIA_type-2_dom"/>
</dbReference>
<evidence type="ECO:0000256" key="1">
    <source>
        <dbReference type="ARBA" id="ARBA00002434"/>
    </source>
</evidence>
<evidence type="ECO:0000256" key="3">
    <source>
        <dbReference type="ARBA" id="ARBA00022448"/>
    </source>
</evidence>
<gene>
    <name evidence="13" type="ORF">C8E83_0274</name>
</gene>
<dbReference type="PROSITE" id="PS00372">
    <property type="entry name" value="PTS_EIIA_TYPE_2_HIS"/>
    <property type="match status" value="1"/>
</dbReference>
<dbReference type="SUPFAM" id="SSF55804">
    <property type="entry name" value="Phoshotransferase/anion transport protein"/>
    <property type="match status" value="1"/>
</dbReference>
<dbReference type="GO" id="GO:0090563">
    <property type="term" value="F:protein-phosphocysteine-sugar phosphotransferase activity"/>
    <property type="evidence" value="ECO:0007669"/>
    <property type="project" value="TreeGrafter"/>
</dbReference>
<sequence length="145" mass="15665">MTNPVLQKSQIKADGTATTKLEAMREAFEILLEAGAVTADYLPAMLEREKTVSTYMGNFLAIPHGTNEAKGAILASALSFVRYAEPIDWDGNPVHFVVGIAGIGNEHLEILSKIAIIFSDDDQVASLRQAAGADEIYAQLEEVNE</sequence>
<evidence type="ECO:0000256" key="4">
    <source>
        <dbReference type="ARBA" id="ARBA00022553"/>
    </source>
</evidence>
<dbReference type="PANTHER" id="PTHR30181:SF2">
    <property type="entry name" value="PTS SYSTEM MANNITOL-SPECIFIC EIICBA COMPONENT"/>
    <property type="match status" value="1"/>
</dbReference>
<dbReference type="RefSeq" id="WP_121368079.1">
    <property type="nucleotide sequence ID" value="NZ_RBKS01000001.1"/>
</dbReference>
<feature type="domain" description="PTS EIIA type-2" evidence="12">
    <location>
        <begin position="4"/>
        <end position="143"/>
    </location>
</feature>
<reference evidence="13" key="1">
    <citation type="submission" date="2018-10" db="EMBL/GenBank/DDBJ databases">
        <title>Sequencing the genomes of 1000 actinobacteria strains.</title>
        <authorList>
            <person name="Klenk H.-P."/>
        </authorList>
    </citation>
    <scope>NUCLEOTIDE SEQUENCE [LARGE SCALE GENOMIC DNA]</scope>
    <source>
        <strain evidence="13">DSM 17894</strain>
    </source>
</reference>
<keyword evidence="5" id="KW-0762">Sugar transport</keyword>
<dbReference type="PANTHER" id="PTHR30181">
    <property type="entry name" value="MANNITOL PERMEASE IIC COMPONENT"/>
    <property type="match status" value="1"/>
</dbReference>
<dbReference type="OrthoDB" id="1640042at2"/>
<keyword evidence="3" id="KW-0813">Transport</keyword>
<evidence type="ECO:0000256" key="10">
    <source>
        <dbReference type="ARBA" id="ARBA00030956"/>
    </source>
</evidence>
<evidence type="ECO:0000256" key="8">
    <source>
        <dbReference type="ARBA" id="ARBA00022777"/>
    </source>
</evidence>
<evidence type="ECO:0000256" key="9">
    <source>
        <dbReference type="ARBA" id="ARBA00029908"/>
    </source>
</evidence>
<keyword evidence="6" id="KW-0808">Transferase</keyword>
<evidence type="ECO:0000313" key="13">
    <source>
        <dbReference type="EMBL" id="RKR73184.1"/>
    </source>
</evidence>
<keyword evidence="4" id="KW-0597">Phosphoprotein</keyword>
<comment type="caution">
    <text evidence="13">The sequence shown here is derived from an EMBL/GenBank/DDBJ whole genome shotgun (WGS) entry which is preliminary data.</text>
</comment>
<dbReference type="Proteomes" id="UP000280008">
    <property type="component" value="Unassembled WGS sequence"/>
</dbReference>
<accession>A0A495IB12</accession>
<evidence type="ECO:0000256" key="7">
    <source>
        <dbReference type="ARBA" id="ARBA00022683"/>
    </source>
</evidence>
<evidence type="ECO:0000256" key="2">
    <source>
        <dbReference type="ARBA" id="ARBA00014783"/>
    </source>
</evidence>
<dbReference type="Gene3D" id="3.40.930.10">
    <property type="entry name" value="Mannitol-specific EII, Chain A"/>
    <property type="match status" value="1"/>
</dbReference>
<evidence type="ECO:0000256" key="11">
    <source>
        <dbReference type="ARBA" id="ARBA00030962"/>
    </source>
</evidence>
<dbReference type="GO" id="GO:0005886">
    <property type="term" value="C:plasma membrane"/>
    <property type="evidence" value="ECO:0007669"/>
    <property type="project" value="TreeGrafter"/>
</dbReference>
<proteinExistence type="predicted"/>
<dbReference type="EMBL" id="RBKS01000001">
    <property type="protein sequence ID" value="RKR73184.1"/>
    <property type="molecule type" value="Genomic_DNA"/>
</dbReference>
<dbReference type="AlphaFoldDB" id="A0A495IB12"/>
<dbReference type="InterPro" id="IPR016152">
    <property type="entry name" value="PTrfase/Anion_transptr"/>
</dbReference>
<keyword evidence="14" id="KW-1185">Reference proteome</keyword>
<dbReference type="GO" id="GO:0016301">
    <property type="term" value="F:kinase activity"/>
    <property type="evidence" value="ECO:0007669"/>
    <property type="project" value="UniProtKB-KW"/>
</dbReference>